<accession>A0ABP0GHU0</accession>
<proteinExistence type="predicted"/>
<name>A0ABP0GHU0_CLALP</name>
<evidence type="ECO:0000256" key="1">
    <source>
        <dbReference type="SAM" id="MobiDB-lite"/>
    </source>
</evidence>
<dbReference type="PANTHER" id="PTHR28678">
    <property type="entry name" value="CODANIN-1"/>
    <property type="match status" value="1"/>
</dbReference>
<gene>
    <name evidence="3" type="ORF">CVLEPA_LOCUS23883</name>
</gene>
<comment type="caution">
    <text evidence="3">The sequence shown here is derived from an EMBL/GenBank/DDBJ whole genome shotgun (WGS) entry which is preliminary data.</text>
</comment>
<dbReference type="EMBL" id="CAWYQH010000119">
    <property type="protein sequence ID" value="CAK8691313.1"/>
    <property type="molecule type" value="Genomic_DNA"/>
</dbReference>
<evidence type="ECO:0000313" key="3">
    <source>
        <dbReference type="EMBL" id="CAK8691313.1"/>
    </source>
</evidence>
<dbReference type="PANTHER" id="PTHR28678:SF1">
    <property type="entry name" value="CODANIN-1"/>
    <property type="match status" value="1"/>
</dbReference>
<organism evidence="3 4">
    <name type="scientific">Clavelina lepadiformis</name>
    <name type="common">Light-bulb sea squirt</name>
    <name type="synonym">Ascidia lepadiformis</name>
    <dbReference type="NCBI Taxonomy" id="159417"/>
    <lineage>
        <taxon>Eukaryota</taxon>
        <taxon>Metazoa</taxon>
        <taxon>Chordata</taxon>
        <taxon>Tunicata</taxon>
        <taxon>Ascidiacea</taxon>
        <taxon>Aplousobranchia</taxon>
        <taxon>Clavelinidae</taxon>
        <taxon>Clavelina</taxon>
    </lineage>
</organism>
<keyword evidence="4" id="KW-1185">Reference proteome</keyword>
<dbReference type="Proteomes" id="UP001642483">
    <property type="component" value="Unassembled WGS sequence"/>
</dbReference>
<protein>
    <recommendedName>
        <fullName evidence="2">Codanin-1 C-terminal domain-containing protein</fullName>
    </recommendedName>
</protein>
<feature type="region of interest" description="Disordered" evidence="1">
    <location>
        <begin position="67"/>
        <end position="105"/>
    </location>
</feature>
<dbReference type="Pfam" id="PF15296">
    <property type="entry name" value="Codanin-1_C"/>
    <property type="match status" value="1"/>
</dbReference>
<sequence>MLPNQRLLSFIRESSVEEVTPEKYPQIFSPEFVTFFLNFIHSSAVELFDLRKNAKILPAKLASEVPQSSSILSDAPRHKKGRSFERASTPKHSKSASEGCVRQSNEKQRLNCKRFENVSSNNLADITTSMGNMQLRGKRNVFDKSYSGKEYPTNYKNKLKTTRMHSDAKPLAFNNNTQSFNSNCERFDISSSSDFPSLDSDAAIKPNLANNLKKKVRRIKPTLVTTTSASSEKCCLFNTTPCGDNAKETDAKQKPVLKEERDLLLRTRILSAEISPNAEIETTQQAEISLDSQLQYISPVKIDNDIIKVENEVQTVVQSKELNVLAHLYSLYIETRYVWSFVEELHLLVMLLLLDNNHLYSMTQENNDDPLKALLCTVTSAKHFAANTLVKIPSDAGLGVFNNETLTLLLSHINGITYMKELEGKVAEEIERRSGRKIGDSVTYCRPRFDAVPFKADLDDRSNFENDKAFHSFRKQRDMFYSLIREWDEKHIIAENVPRDILGKARWLIGQVKSQSTFNAFVRLFIDQLFCIGVPNDKPQMVSSTHYSLACLLKGDPEKLRLLENRVTKPSQNALTPFQGWMHQEFQFFRDFVTIVDSYVFNIRLCDALQQRILKTELQNSHIGDTDNEESNPDVEQIHQAIYQLRICGSFYGFLVFLPYQDYSSPQREISPAESAAGQFVLSGLERAIKNNHLLLTLPWIIQFLNFSTSCNHNKVFKAIFQKLCSLYRHSPKDGYNKLQVYLGVAIGSLFEQDAFDSQFFYDHMKTAEIVSIKTDDTSVDSASEKLVAHSVLYDTHWRLQAITNLLKFKSTSLTKRQLPKKIKPSTEKLPESNNSQSFDLQYSLEDNFFRNQPVSLKKTVTFVAERIHSNCIKYLCSTVLPVFCDNSDLLKRYKQDVNVENIQELQREITTKIFPSVFSHLKEEGARFNSENVKQSMDVLVSSTISREVLRVATGYAEKQSLVAVQKWLDLRLHDHLVIKVKNCLISKDNDKRKESQISISGLVHSVREKVIMCQKVKDLEKVKATIGEQLNNISDLLAEADNETFNDIAPNHVLSAISFLVCELLSFLSPSQMLPNPTDIIDVIEMDEKKLCLLKRLVHAYTT</sequence>
<dbReference type="InterPro" id="IPR040031">
    <property type="entry name" value="Codanin-1"/>
</dbReference>
<reference evidence="3 4" key="1">
    <citation type="submission" date="2024-02" db="EMBL/GenBank/DDBJ databases">
        <authorList>
            <person name="Daric V."/>
            <person name="Darras S."/>
        </authorList>
    </citation>
    <scope>NUCLEOTIDE SEQUENCE [LARGE SCALE GENOMIC DNA]</scope>
</reference>
<evidence type="ECO:0000313" key="4">
    <source>
        <dbReference type="Proteomes" id="UP001642483"/>
    </source>
</evidence>
<feature type="domain" description="Codanin-1 C-terminal" evidence="2">
    <location>
        <begin position="792"/>
        <end position="887"/>
    </location>
</feature>
<dbReference type="InterPro" id="IPR028171">
    <property type="entry name" value="Codanin-1_C"/>
</dbReference>
<evidence type="ECO:0000259" key="2">
    <source>
        <dbReference type="Pfam" id="PF15296"/>
    </source>
</evidence>